<gene>
    <name evidence="2" type="ORF">GCM10007423_39420</name>
</gene>
<proteinExistence type="predicted"/>
<sequence length="82" mass="9011">MSHNKLGRNGSEATSEWAHRERWAFSQPGFSDTGAENTVQKAQEKTLPKATAGTILISEQLAGVLSFATLKTKGYQMLSVQW</sequence>
<dbReference type="EMBL" id="BMIA01000003">
    <property type="protein sequence ID" value="GGH42653.1"/>
    <property type="molecule type" value="Genomic_DNA"/>
</dbReference>
<evidence type="ECO:0000256" key="1">
    <source>
        <dbReference type="SAM" id="MobiDB-lite"/>
    </source>
</evidence>
<evidence type="ECO:0000313" key="2">
    <source>
        <dbReference type="EMBL" id="GGH42653.1"/>
    </source>
</evidence>
<dbReference type="Proteomes" id="UP000600214">
    <property type="component" value="Unassembled WGS sequence"/>
</dbReference>
<reference evidence="3" key="1">
    <citation type="journal article" date="2019" name="Int. J. Syst. Evol. Microbiol.">
        <title>The Global Catalogue of Microorganisms (GCM) 10K type strain sequencing project: providing services to taxonomists for standard genome sequencing and annotation.</title>
        <authorList>
            <consortium name="The Broad Institute Genomics Platform"/>
            <consortium name="The Broad Institute Genome Sequencing Center for Infectious Disease"/>
            <person name="Wu L."/>
            <person name="Ma J."/>
        </authorList>
    </citation>
    <scope>NUCLEOTIDE SEQUENCE [LARGE SCALE GENOMIC DNA]</scope>
    <source>
        <strain evidence="3">CGMCC 1.15288</strain>
    </source>
</reference>
<dbReference type="RefSeq" id="WP_188935309.1">
    <property type="nucleotide sequence ID" value="NZ_BMIA01000003.1"/>
</dbReference>
<feature type="region of interest" description="Disordered" evidence="1">
    <location>
        <begin position="26"/>
        <end position="45"/>
    </location>
</feature>
<keyword evidence="3" id="KW-1185">Reference proteome</keyword>
<accession>A0ABQ1YZN8</accession>
<evidence type="ECO:0000313" key="3">
    <source>
        <dbReference type="Proteomes" id="UP000600214"/>
    </source>
</evidence>
<comment type="caution">
    <text evidence="2">The sequence shown here is derived from an EMBL/GenBank/DDBJ whole genome shotgun (WGS) entry which is preliminary data.</text>
</comment>
<protein>
    <submittedName>
        <fullName evidence="2">Uncharacterized protein</fullName>
    </submittedName>
</protein>
<name>A0ABQ1YZN8_9BACT</name>
<organism evidence="2 3">
    <name type="scientific">Dyadobacter endophyticus</name>
    <dbReference type="NCBI Taxonomy" id="1749036"/>
    <lineage>
        <taxon>Bacteria</taxon>
        <taxon>Pseudomonadati</taxon>
        <taxon>Bacteroidota</taxon>
        <taxon>Cytophagia</taxon>
        <taxon>Cytophagales</taxon>
        <taxon>Spirosomataceae</taxon>
        <taxon>Dyadobacter</taxon>
    </lineage>
</organism>
<feature type="compositionally biased region" description="Polar residues" evidence="1">
    <location>
        <begin position="28"/>
        <end position="41"/>
    </location>
</feature>